<dbReference type="NCBIfam" id="NF040501">
    <property type="entry name" value="resist_ArsN2"/>
    <property type="match status" value="1"/>
</dbReference>
<dbReference type="Gene3D" id="3.40.630.30">
    <property type="match status" value="1"/>
</dbReference>
<gene>
    <name evidence="2" type="ORF">FHK92_03815</name>
</gene>
<dbReference type="Proteomes" id="UP000572407">
    <property type="component" value="Unassembled WGS sequence"/>
</dbReference>
<protein>
    <submittedName>
        <fullName evidence="2">GNAT family N-acetyltransferase</fullName>
    </submittedName>
</protein>
<sequence>MTALKKEQLEPLREALVRARLPVNDLDYPGRCFFMFSLQGIDMAFGGIEGEGADRLLRSLVVLDGHRGRGIGATVLATLEAFAKREGVVRLHLLTDTATAFFVRQGYRLRDRSLAPASISATAQFRTLCPATAAYLSKRLA</sequence>
<dbReference type="RefSeq" id="WP_181286869.1">
    <property type="nucleotide sequence ID" value="NZ_VDLV01000004.1"/>
</dbReference>
<feature type="domain" description="N-acetyltransferase" evidence="1">
    <location>
        <begin position="1"/>
        <end position="141"/>
    </location>
</feature>
<organism evidence="2 3">
    <name type="scientific">Pseudomonas brassicacearum subsp. neoaurantiaca</name>
    <dbReference type="NCBI Taxonomy" id="494916"/>
    <lineage>
        <taxon>Bacteria</taxon>
        <taxon>Pseudomonadati</taxon>
        <taxon>Pseudomonadota</taxon>
        <taxon>Gammaproteobacteria</taxon>
        <taxon>Pseudomonadales</taxon>
        <taxon>Pseudomonadaceae</taxon>
        <taxon>Pseudomonas</taxon>
    </lineage>
</organism>
<dbReference type="GO" id="GO:0016747">
    <property type="term" value="F:acyltransferase activity, transferring groups other than amino-acyl groups"/>
    <property type="evidence" value="ECO:0007669"/>
    <property type="project" value="InterPro"/>
</dbReference>
<dbReference type="InterPro" id="IPR016181">
    <property type="entry name" value="Acyl_CoA_acyltransferase"/>
</dbReference>
<dbReference type="AlphaFoldDB" id="A0A7V8RJI5"/>
<reference evidence="2 3" key="1">
    <citation type="submission" date="2019-06" db="EMBL/GenBank/DDBJ databases">
        <title>Analysis of the biodiversity of Brassica napus bacterial endophytes for the selection of potential efficient biofertilizers for rapeseed crops.</title>
        <authorList>
            <person name="Jimenez-Gomez A."/>
            <person name="Saati-Santamaria Z."/>
            <person name="Menendez E."/>
            <person name="Rivas R."/>
            <person name="Mateos P.F."/>
            <person name="Velazquez E."/>
            <person name="Garcia-Fraile P."/>
        </authorList>
    </citation>
    <scope>NUCLEOTIDE SEQUENCE [LARGE SCALE GENOMIC DNA]</scope>
    <source>
        <strain evidence="2 3">CDVBN10</strain>
    </source>
</reference>
<evidence type="ECO:0000259" key="1">
    <source>
        <dbReference type="PROSITE" id="PS51186"/>
    </source>
</evidence>
<accession>A0A7V8RJI5</accession>
<evidence type="ECO:0000313" key="3">
    <source>
        <dbReference type="Proteomes" id="UP000572407"/>
    </source>
</evidence>
<dbReference type="Pfam" id="PF13508">
    <property type="entry name" value="Acetyltransf_7"/>
    <property type="match status" value="1"/>
</dbReference>
<dbReference type="InterPro" id="IPR000182">
    <property type="entry name" value="GNAT_dom"/>
</dbReference>
<name>A0A7V8RJI5_9PSED</name>
<evidence type="ECO:0000313" key="2">
    <source>
        <dbReference type="EMBL" id="MBA1376950.1"/>
    </source>
</evidence>
<keyword evidence="2" id="KW-0808">Transferase</keyword>
<dbReference type="CDD" id="cd04301">
    <property type="entry name" value="NAT_SF"/>
    <property type="match status" value="1"/>
</dbReference>
<proteinExistence type="predicted"/>
<dbReference type="SUPFAM" id="SSF55729">
    <property type="entry name" value="Acyl-CoA N-acyltransferases (Nat)"/>
    <property type="match status" value="1"/>
</dbReference>
<dbReference type="EMBL" id="VDLV01000004">
    <property type="protein sequence ID" value="MBA1376950.1"/>
    <property type="molecule type" value="Genomic_DNA"/>
</dbReference>
<comment type="caution">
    <text evidence="2">The sequence shown here is derived from an EMBL/GenBank/DDBJ whole genome shotgun (WGS) entry which is preliminary data.</text>
</comment>
<dbReference type="PROSITE" id="PS51186">
    <property type="entry name" value="GNAT"/>
    <property type="match status" value="1"/>
</dbReference>